<feature type="compositionally biased region" description="Gly residues" evidence="1">
    <location>
        <begin position="168"/>
        <end position="182"/>
    </location>
</feature>
<gene>
    <name evidence="2" type="ORF">Cvel_24686</name>
</gene>
<dbReference type="EMBL" id="CDMZ01001881">
    <property type="protein sequence ID" value="CEM38827.1"/>
    <property type="molecule type" value="Genomic_DNA"/>
</dbReference>
<proteinExistence type="predicted"/>
<sequence>MSPPQSMMMMMQSSRASPLFQGRRDFRGGPGSGGSLPTPVPGWDSERDAHMAASPEAEAERGDPHGAFRRSPGGGGVILNGGGRVWGGGGGPIVSDDDGLTDEMEESLEDFREAGGEGEGGNDGGEDDERERTQWNADSERYRGEGEEGSGSGRVDARVRRAWVVSPGRGGQGGMNGNGSGGTIHSRSPSVQQTAAVLPPQAAAPMEADEYVQSLRGHGQDSGLVGALVSTKAGSVDSFIFLTRVSL</sequence>
<dbReference type="AlphaFoldDB" id="A0A0G4H5C4"/>
<protein>
    <submittedName>
        <fullName evidence="2">Uncharacterized protein</fullName>
    </submittedName>
</protein>
<dbReference type="VEuPathDB" id="CryptoDB:Cvel_24686"/>
<feature type="compositionally biased region" description="Acidic residues" evidence="1">
    <location>
        <begin position="95"/>
        <end position="108"/>
    </location>
</feature>
<accession>A0A0G4H5C4</accession>
<feature type="compositionally biased region" description="Low complexity" evidence="1">
    <location>
        <begin position="1"/>
        <end position="14"/>
    </location>
</feature>
<organism evidence="2">
    <name type="scientific">Chromera velia CCMP2878</name>
    <dbReference type="NCBI Taxonomy" id="1169474"/>
    <lineage>
        <taxon>Eukaryota</taxon>
        <taxon>Sar</taxon>
        <taxon>Alveolata</taxon>
        <taxon>Colpodellida</taxon>
        <taxon>Chromeraceae</taxon>
        <taxon>Chromera</taxon>
    </lineage>
</organism>
<evidence type="ECO:0000313" key="2">
    <source>
        <dbReference type="EMBL" id="CEM38827.1"/>
    </source>
</evidence>
<reference evidence="2" key="1">
    <citation type="submission" date="2014-11" db="EMBL/GenBank/DDBJ databases">
        <authorList>
            <person name="Otto D Thomas"/>
            <person name="Naeem Raeece"/>
        </authorList>
    </citation>
    <scope>NUCLEOTIDE SEQUENCE</scope>
</reference>
<name>A0A0G4H5C4_9ALVE</name>
<evidence type="ECO:0000256" key="1">
    <source>
        <dbReference type="SAM" id="MobiDB-lite"/>
    </source>
</evidence>
<feature type="region of interest" description="Disordered" evidence="1">
    <location>
        <begin position="1"/>
        <end position="193"/>
    </location>
</feature>
<feature type="compositionally biased region" description="Polar residues" evidence="1">
    <location>
        <begin position="183"/>
        <end position="193"/>
    </location>
</feature>
<feature type="compositionally biased region" description="Gly residues" evidence="1">
    <location>
        <begin position="72"/>
        <end position="92"/>
    </location>
</feature>
<feature type="compositionally biased region" description="Basic and acidic residues" evidence="1">
    <location>
        <begin position="130"/>
        <end position="146"/>
    </location>
</feature>